<dbReference type="AlphaFoldDB" id="A0A6C0IL94"/>
<evidence type="ECO:0000256" key="1">
    <source>
        <dbReference type="SAM" id="MobiDB-lite"/>
    </source>
</evidence>
<accession>A0A6C0IL94</accession>
<feature type="compositionally biased region" description="Polar residues" evidence="1">
    <location>
        <begin position="213"/>
        <end position="224"/>
    </location>
</feature>
<proteinExistence type="predicted"/>
<feature type="region of interest" description="Disordered" evidence="1">
    <location>
        <begin position="203"/>
        <end position="224"/>
    </location>
</feature>
<sequence length="359" mass="41581">MSQELLFTSGYININGSDEIKGKTFYCYYVPNGVDLKMRINNFSISENSSINFQILLNNQYPSSDVSYQFITDASINNTITPTMKFNNEDENITTSHYILQEIILKRKKLNNYEILSKIIKIPILDEYEKGVDIMDIKRLANGSSFYDIKYANYYQNVGVLDQDEAKNDRNYVDISFSSQVTKDVTDFDTFIVNLYEKDGDLVDTSGNEDDPSSNTYSKNPENNIKISNLRPDISYNIEVHPVVNSSNDYDFKFQDLFRLKEMHVYTDISINAQTVKNKISQIKYKYLPEDENYSSVNMVHGLELFEQSESGTNNIYINKFRITTSNIYKCFKIELSNSTNVTNIKLIGDKNKEEYKNK</sequence>
<protein>
    <submittedName>
        <fullName evidence="2">Uncharacterized protein</fullName>
    </submittedName>
</protein>
<dbReference type="EMBL" id="MN740212">
    <property type="protein sequence ID" value="QHT94001.1"/>
    <property type="molecule type" value="Genomic_DNA"/>
</dbReference>
<reference evidence="2" key="1">
    <citation type="journal article" date="2020" name="Nature">
        <title>Giant virus diversity and host interactions through global metagenomics.</title>
        <authorList>
            <person name="Schulz F."/>
            <person name="Roux S."/>
            <person name="Paez-Espino D."/>
            <person name="Jungbluth S."/>
            <person name="Walsh D.A."/>
            <person name="Denef V.J."/>
            <person name="McMahon K.D."/>
            <person name="Konstantinidis K.T."/>
            <person name="Eloe-Fadrosh E.A."/>
            <person name="Kyrpides N.C."/>
            <person name="Woyke T."/>
        </authorList>
    </citation>
    <scope>NUCLEOTIDE SEQUENCE</scope>
    <source>
        <strain evidence="2">GVMAG-M-3300024258-14</strain>
    </source>
</reference>
<evidence type="ECO:0000313" key="2">
    <source>
        <dbReference type="EMBL" id="QHT94001.1"/>
    </source>
</evidence>
<organism evidence="2">
    <name type="scientific">viral metagenome</name>
    <dbReference type="NCBI Taxonomy" id="1070528"/>
    <lineage>
        <taxon>unclassified sequences</taxon>
        <taxon>metagenomes</taxon>
        <taxon>organismal metagenomes</taxon>
    </lineage>
</organism>
<name>A0A6C0IL94_9ZZZZ</name>